<keyword evidence="3" id="KW-1185">Reference proteome</keyword>
<feature type="transmembrane region" description="Helical" evidence="1">
    <location>
        <begin position="122"/>
        <end position="141"/>
    </location>
</feature>
<gene>
    <name evidence="2" type="ORF">ACFP0N_03720</name>
</gene>
<feature type="transmembrane region" description="Helical" evidence="1">
    <location>
        <begin position="59"/>
        <end position="80"/>
    </location>
</feature>
<keyword evidence="1" id="KW-0472">Membrane</keyword>
<reference evidence="3" key="1">
    <citation type="journal article" date="2019" name="Int. J. Syst. Evol. Microbiol.">
        <title>The Global Catalogue of Microorganisms (GCM) 10K type strain sequencing project: providing services to taxonomists for standard genome sequencing and annotation.</title>
        <authorList>
            <consortium name="The Broad Institute Genomics Platform"/>
            <consortium name="The Broad Institute Genome Sequencing Center for Infectious Disease"/>
            <person name="Wu L."/>
            <person name="Ma J."/>
        </authorList>
    </citation>
    <scope>NUCLEOTIDE SEQUENCE [LARGE SCALE GENOMIC DNA]</scope>
    <source>
        <strain evidence="3">CGMCC 4.1469</strain>
    </source>
</reference>
<keyword evidence="1" id="KW-1133">Transmembrane helix</keyword>
<proteinExistence type="predicted"/>
<comment type="caution">
    <text evidence="2">The sequence shown here is derived from an EMBL/GenBank/DDBJ whole genome shotgun (WGS) entry which is preliminary data.</text>
</comment>
<dbReference type="RefSeq" id="WP_313762566.1">
    <property type="nucleotide sequence ID" value="NZ_BAAAVH010000050.1"/>
</dbReference>
<dbReference type="Proteomes" id="UP001596067">
    <property type="component" value="Unassembled WGS sequence"/>
</dbReference>
<dbReference type="EMBL" id="JBHSOD010000003">
    <property type="protein sequence ID" value="MFC5884094.1"/>
    <property type="molecule type" value="Genomic_DNA"/>
</dbReference>
<evidence type="ECO:0000313" key="2">
    <source>
        <dbReference type="EMBL" id="MFC5884094.1"/>
    </source>
</evidence>
<evidence type="ECO:0000313" key="3">
    <source>
        <dbReference type="Proteomes" id="UP001596067"/>
    </source>
</evidence>
<name>A0ABW1ETU9_9ACTN</name>
<keyword evidence="1" id="KW-0812">Transmembrane</keyword>
<sequence length="150" mass="14937">MTASLPTVPPAAPPGGAAPDRWRLLVWARLVGAGGVVGGVLATTVTVLGYSVVLVPFGLVVGAVLGTVLALVTASVLAWLPPRAALSGWIAPPLGAALAFAGEFLLLGFVFDEPAAFLEPEIAAVAGATVLLVAAGFHWAVRGLRPAAGV</sequence>
<protein>
    <recommendedName>
        <fullName evidence="4">Integral membrane protein</fullName>
    </recommendedName>
</protein>
<evidence type="ECO:0008006" key="4">
    <source>
        <dbReference type="Google" id="ProtNLM"/>
    </source>
</evidence>
<feature type="transmembrane region" description="Helical" evidence="1">
    <location>
        <begin position="30"/>
        <end position="53"/>
    </location>
</feature>
<organism evidence="2 3">
    <name type="scientific">Kitasatospora aburaviensis</name>
    <dbReference type="NCBI Taxonomy" id="67265"/>
    <lineage>
        <taxon>Bacteria</taxon>
        <taxon>Bacillati</taxon>
        <taxon>Actinomycetota</taxon>
        <taxon>Actinomycetes</taxon>
        <taxon>Kitasatosporales</taxon>
        <taxon>Streptomycetaceae</taxon>
        <taxon>Kitasatospora</taxon>
    </lineage>
</organism>
<feature type="transmembrane region" description="Helical" evidence="1">
    <location>
        <begin position="89"/>
        <end position="110"/>
    </location>
</feature>
<accession>A0ABW1ETU9</accession>
<evidence type="ECO:0000256" key="1">
    <source>
        <dbReference type="SAM" id="Phobius"/>
    </source>
</evidence>